<name>A0AAW0AQA7_9AGAR</name>
<organism evidence="2 3">
    <name type="scientific">Favolaschia claudopus</name>
    <dbReference type="NCBI Taxonomy" id="2862362"/>
    <lineage>
        <taxon>Eukaryota</taxon>
        <taxon>Fungi</taxon>
        <taxon>Dikarya</taxon>
        <taxon>Basidiomycota</taxon>
        <taxon>Agaricomycotina</taxon>
        <taxon>Agaricomycetes</taxon>
        <taxon>Agaricomycetidae</taxon>
        <taxon>Agaricales</taxon>
        <taxon>Marasmiineae</taxon>
        <taxon>Mycenaceae</taxon>
        <taxon>Favolaschia</taxon>
    </lineage>
</organism>
<feature type="region of interest" description="Disordered" evidence="1">
    <location>
        <begin position="160"/>
        <end position="224"/>
    </location>
</feature>
<comment type="caution">
    <text evidence="2">The sequence shown here is derived from an EMBL/GenBank/DDBJ whole genome shotgun (WGS) entry which is preliminary data.</text>
</comment>
<feature type="compositionally biased region" description="Basic and acidic residues" evidence="1">
    <location>
        <begin position="184"/>
        <end position="193"/>
    </location>
</feature>
<protein>
    <submittedName>
        <fullName evidence="2">Uncharacterized protein</fullName>
    </submittedName>
</protein>
<evidence type="ECO:0000256" key="1">
    <source>
        <dbReference type="SAM" id="MobiDB-lite"/>
    </source>
</evidence>
<dbReference type="Proteomes" id="UP001362999">
    <property type="component" value="Unassembled WGS sequence"/>
</dbReference>
<dbReference type="AlphaFoldDB" id="A0AAW0AQA7"/>
<gene>
    <name evidence="2" type="ORF">R3P38DRAFT_1408206</name>
</gene>
<reference evidence="2 3" key="1">
    <citation type="journal article" date="2024" name="J Genomics">
        <title>Draft genome sequencing and assembly of Favolaschia claudopus CIRM-BRFM 2984 isolated from oak limbs.</title>
        <authorList>
            <person name="Navarro D."/>
            <person name="Drula E."/>
            <person name="Chaduli D."/>
            <person name="Cazenave R."/>
            <person name="Ahrendt S."/>
            <person name="Wang J."/>
            <person name="Lipzen A."/>
            <person name="Daum C."/>
            <person name="Barry K."/>
            <person name="Grigoriev I.V."/>
            <person name="Favel A."/>
            <person name="Rosso M.N."/>
            <person name="Martin F."/>
        </authorList>
    </citation>
    <scope>NUCLEOTIDE SEQUENCE [LARGE SCALE GENOMIC DNA]</scope>
    <source>
        <strain evidence="2 3">CIRM-BRFM 2984</strain>
    </source>
</reference>
<sequence>MEDDPLTALYRHNDLLPSASRPTHLPSLHHYQPLFLSNIDLKRSRRSTFTFHGKKEMWSVLKMYPPSLHWSSSPSQHKKFHRIDEVTGDARQSMLFKSIVQTTQGVSIGPLEYCGNGHMVQVGKNAFLAVCKGDPRVSTYPEERVLRGLNCISSKLEVSGKRKRGRTAKENRKLDKALGTPQAGHERAGKLGVEEPEDVEVEEVKPPKRRRLNADQRLALQSIQ</sequence>
<dbReference type="EMBL" id="JAWWNJ010000054">
    <property type="protein sequence ID" value="KAK7015217.1"/>
    <property type="molecule type" value="Genomic_DNA"/>
</dbReference>
<accession>A0AAW0AQA7</accession>
<proteinExistence type="predicted"/>
<evidence type="ECO:0000313" key="3">
    <source>
        <dbReference type="Proteomes" id="UP001362999"/>
    </source>
</evidence>
<keyword evidence="3" id="KW-1185">Reference proteome</keyword>
<evidence type="ECO:0000313" key="2">
    <source>
        <dbReference type="EMBL" id="KAK7015217.1"/>
    </source>
</evidence>
<feature type="compositionally biased region" description="Basic and acidic residues" evidence="1">
    <location>
        <begin position="167"/>
        <end position="176"/>
    </location>
</feature>